<dbReference type="Pfam" id="PF13830">
    <property type="entry name" value="DUF4192"/>
    <property type="match status" value="1"/>
</dbReference>
<feature type="compositionally biased region" description="Polar residues" evidence="1">
    <location>
        <begin position="141"/>
        <end position="152"/>
    </location>
</feature>
<dbReference type="EMBL" id="JAZDUF010000002">
    <property type="protein sequence ID" value="MEE3850549.1"/>
    <property type="molecule type" value="Genomic_DNA"/>
</dbReference>
<organism evidence="2 3">
    <name type="scientific">Gordonia sesuvii</name>
    <dbReference type="NCBI Taxonomy" id="3116777"/>
    <lineage>
        <taxon>Bacteria</taxon>
        <taxon>Bacillati</taxon>
        <taxon>Actinomycetota</taxon>
        <taxon>Actinomycetes</taxon>
        <taxon>Mycobacteriales</taxon>
        <taxon>Gordoniaceae</taxon>
        <taxon>Gordonia</taxon>
    </lineage>
</organism>
<comment type="caution">
    <text evidence="2">The sequence shown here is derived from an EMBL/GenBank/DDBJ whole genome shotgun (WGS) entry which is preliminary data.</text>
</comment>
<dbReference type="InterPro" id="IPR025447">
    <property type="entry name" value="DUF4192"/>
</dbReference>
<evidence type="ECO:0000256" key="1">
    <source>
        <dbReference type="SAM" id="MobiDB-lite"/>
    </source>
</evidence>
<feature type="region of interest" description="Disordered" evidence="1">
    <location>
        <begin position="141"/>
        <end position="166"/>
    </location>
</feature>
<dbReference type="Proteomes" id="UP001347146">
    <property type="component" value="Unassembled WGS sequence"/>
</dbReference>
<proteinExistence type="predicted"/>
<keyword evidence="3" id="KW-1185">Reference proteome</keyword>
<evidence type="ECO:0000313" key="3">
    <source>
        <dbReference type="Proteomes" id="UP001347146"/>
    </source>
</evidence>
<sequence>MSPSSRSRPLHPSALLTALPGMIGFIPERSLILLAFGDDPGTINTSMRHDLVLDEDGELVDALVSVLDGLADVCSRNEVRSVVAVVVDDRHPISDDRYRRVCEVADERFAAVGGICAGFVVGAFVENARWQRVWVTAGATSSTSPVAPSGSVSGRIGDPHTSPTAVRRTVRTGRRVLAHREEMEEMLRPLPHCVGPHDGGGTSARLRVVDDPDDGVLLREILDQVLARAVPSSVPDLDCATVTRLGEALLRLQVRDAAIAFADTDLRHAAESLWRELARRLTGRSRASAATMLAYQHYVDGEGGYAGVALDCALNADPEWSLAVLLDKALRGGLPPDAMREMIPMCRDVATTLGVVMPDPSVEREVG</sequence>
<name>A0ABU7MBS4_9ACTN</name>
<accession>A0ABU7MBS4</accession>
<gene>
    <name evidence="2" type="ORF">VZC37_09405</name>
</gene>
<dbReference type="RefSeq" id="WP_330432190.1">
    <property type="nucleotide sequence ID" value="NZ_JAZDUF010000002.1"/>
</dbReference>
<reference evidence="2 3" key="1">
    <citation type="submission" date="2024-01" db="EMBL/GenBank/DDBJ databases">
        <title>Draft genome sequence of Gordonia sp. LSe1-13.</title>
        <authorList>
            <person name="Suphannarot A."/>
            <person name="Mingma R."/>
        </authorList>
    </citation>
    <scope>NUCLEOTIDE SEQUENCE [LARGE SCALE GENOMIC DNA]</scope>
    <source>
        <strain evidence="2 3">LSe1-13</strain>
    </source>
</reference>
<protein>
    <submittedName>
        <fullName evidence="2">DUF4192 domain-containing protein</fullName>
    </submittedName>
</protein>
<evidence type="ECO:0000313" key="2">
    <source>
        <dbReference type="EMBL" id="MEE3850549.1"/>
    </source>
</evidence>